<dbReference type="Pfam" id="PF01810">
    <property type="entry name" value="LysE"/>
    <property type="match status" value="1"/>
</dbReference>
<comment type="caution">
    <text evidence="7">The sequence shown here is derived from an EMBL/GenBank/DDBJ whole genome shotgun (WGS) entry which is preliminary data.</text>
</comment>
<feature type="transmembrane region" description="Helical" evidence="6">
    <location>
        <begin position="174"/>
        <end position="193"/>
    </location>
</feature>
<sequence length="208" mass="21740">MSEMACLLAGAGAGLSIAIPFGPTSMMCVERTLVDGVRAGIATGFGVATVHLTYSTIAIIGGITIMSRPETQSLLTFAAGLLLLYFAAQLWRRDVVLIPQSKVNLSFRRAYCGAICFGFLNPVTPALCAASLTAFASQIAAPGGLLPLGVFAGSLTWWVMLALSISLVKKRLNIGMLTLANRGAGLLLVYLGLSMLAKSFEGVVHLTS</sequence>
<evidence type="ECO:0000256" key="3">
    <source>
        <dbReference type="ARBA" id="ARBA00022692"/>
    </source>
</evidence>
<evidence type="ECO:0000256" key="4">
    <source>
        <dbReference type="ARBA" id="ARBA00022989"/>
    </source>
</evidence>
<proteinExistence type="predicted"/>
<keyword evidence="8" id="KW-1185">Reference proteome</keyword>
<feature type="transmembrane region" description="Helical" evidence="6">
    <location>
        <begin position="148"/>
        <end position="168"/>
    </location>
</feature>
<comment type="subcellular location">
    <subcellularLocation>
        <location evidence="1">Cell membrane</location>
        <topology evidence="1">Multi-pass membrane protein</topology>
    </subcellularLocation>
</comment>
<name>A0A7X0D3U5_9HYPH</name>
<keyword evidence="2" id="KW-1003">Cell membrane</keyword>
<evidence type="ECO:0000256" key="2">
    <source>
        <dbReference type="ARBA" id="ARBA00022475"/>
    </source>
</evidence>
<dbReference type="Proteomes" id="UP000547879">
    <property type="component" value="Unassembled WGS sequence"/>
</dbReference>
<feature type="transmembrane region" description="Helical" evidence="6">
    <location>
        <begin position="73"/>
        <end position="91"/>
    </location>
</feature>
<protein>
    <submittedName>
        <fullName evidence="7">Threonine/homoserine/homoserine lactone efflux protein</fullName>
    </submittedName>
</protein>
<keyword evidence="3 6" id="KW-0812">Transmembrane</keyword>
<dbReference type="InterPro" id="IPR001123">
    <property type="entry name" value="LeuE-type"/>
</dbReference>
<feature type="transmembrane region" description="Helical" evidence="6">
    <location>
        <begin position="42"/>
        <end position="66"/>
    </location>
</feature>
<keyword evidence="5 6" id="KW-0472">Membrane</keyword>
<keyword evidence="4 6" id="KW-1133">Transmembrane helix</keyword>
<dbReference type="GO" id="GO:0005886">
    <property type="term" value="C:plasma membrane"/>
    <property type="evidence" value="ECO:0007669"/>
    <property type="project" value="UniProtKB-SubCell"/>
</dbReference>
<gene>
    <name evidence="7" type="ORF">HNQ72_005699</name>
</gene>
<evidence type="ECO:0000313" key="8">
    <source>
        <dbReference type="Proteomes" id="UP000547879"/>
    </source>
</evidence>
<feature type="transmembrane region" description="Helical" evidence="6">
    <location>
        <begin position="111"/>
        <end position="136"/>
    </location>
</feature>
<accession>A0A7X0D3U5</accession>
<reference evidence="7 8" key="1">
    <citation type="submission" date="2020-08" db="EMBL/GenBank/DDBJ databases">
        <title>Genomic Encyclopedia of Type Strains, Phase IV (KMG-IV): sequencing the most valuable type-strain genomes for metagenomic binning, comparative biology and taxonomic classification.</title>
        <authorList>
            <person name="Goeker M."/>
        </authorList>
    </citation>
    <scope>NUCLEOTIDE SEQUENCE [LARGE SCALE GENOMIC DNA]</scope>
    <source>
        <strain evidence="7 8">DSM 100734</strain>
    </source>
</reference>
<evidence type="ECO:0000313" key="7">
    <source>
        <dbReference type="EMBL" id="MBB6165851.1"/>
    </source>
</evidence>
<dbReference type="AlphaFoldDB" id="A0A7X0D3U5"/>
<evidence type="ECO:0000256" key="5">
    <source>
        <dbReference type="ARBA" id="ARBA00023136"/>
    </source>
</evidence>
<evidence type="ECO:0000256" key="6">
    <source>
        <dbReference type="SAM" id="Phobius"/>
    </source>
</evidence>
<dbReference type="PANTHER" id="PTHR30086">
    <property type="entry name" value="ARGININE EXPORTER PROTEIN ARGO"/>
    <property type="match status" value="1"/>
</dbReference>
<dbReference type="PANTHER" id="PTHR30086:SF20">
    <property type="entry name" value="ARGININE EXPORTER PROTEIN ARGO-RELATED"/>
    <property type="match status" value="1"/>
</dbReference>
<dbReference type="RefSeq" id="WP_183997456.1">
    <property type="nucleotide sequence ID" value="NZ_BMHW01000013.1"/>
</dbReference>
<organism evidence="7 8">
    <name type="scientific">Rhizobium wenxiniae</name>
    <dbReference type="NCBI Taxonomy" id="1737357"/>
    <lineage>
        <taxon>Bacteria</taxon>
        <taxon>Pseudomonadati</taxon>
        <taxon>Pseudomonadota</taxon>
        <taxon>Alphaproteobacteria</taxon>
        <taxon>Hyphomicrobiales</taxon>
        <taxon>Rhizobiaceae</taxon>
        <taxon>Rhizobium/Agrobacterium group</taxon>
        <taxon>Rhizobium</taxon>
    </lineage>
</organism>
<dbReference type="GO" id="GO:0015171">
    <property type="term" value="F:amino acid transmembrane transporter activity"/>
    <property type="evidence" value="ECO:0007669"/>
    <property type="project" value="TreeGrafter"/>
</dbReference>
<evidence type="ECO:0000256" key="1">
    <source>
        <dbReference type="ARBA" id="ARBA00004651"/>
    </source>
</evidence>
<dbReference type="EMBL" id="JACHEG010000011">
    <property type="protein sequence ID" value="MBB6165851.1"/>
    <property type="molecule type" value="Genomic_DNA"/>
</dbReference>